<name>A0A4U0UEN5_9PEZI</name>
<evidence type="ECO:0000313" key="4">
    <source>
        <dbReference type="Proteomes" id="UP000310066"/>
    </source>
</evidence>
<dbReference type="EMBL" id="NAJP01000082">
    <property type="protein sequence ID" value="TKA33998.1"/>
    <property type="molecule type" value="Genomic_DNA"/>
</dbReference>
<proteinExistence type="predicted"/>
<reference evidence="3 4" key="1">
    <citation type="submission" date="2017-03" db="EMBL/GenBank/DDBJ databases">
        <title>Genomes of endolithic fungi from Antarctica.</title>
        <authorList>
            <person name="Coleine C."/>
            <person name="Masonjones S."/>
            <person name="Stajich J.E."/>
        </authorList>
    </citation>
    <scope>NUCLEOTIDE SEQUENCE [LARGE SCALE GENOMIC DNA]</scope>
    <source>
        <strain evidence="3 4">CCFEE 5311</strain>
    </source>
</reference>
<protein>
    <submittedName>
        <fullName evidence="3">Uncharacterized protein</fullName>
    </submittedName>
</protein>
<organism evidence="3 4">
    <name type="scientific">Friedmanniomyces endolithicus</name>
    <dbReference type="NCBI Taxonomy" id="329885"/>
    <lineage>
        <taxon>Eukaryota</taxon>
        <taxon>Fungi</taxon>
        <taxon>Dikarya</taxon>
        <taxon>Ascomycota</taxon>
        <taxon>Pezizomycotina</taxon>
        <taxon>Dothideomycetes</taxon>
        <taxon>Dothideomycetidae</taxon>
        <taxon>Mycosphaerellales</taxon>
        <taxon>Teratosphaeriaceae</taxon>
        <taxon>Friedmanniomyces</taxon>
    </lineage>
</organism>
<dbReference type="InterPro" id="IPR018846">
    <property type="entry name" value="Beta-prop_RSE1/DDB1/CPSF1_1st"/>
</dbReference>
<dbReference type="InterPro" id="IPR058543">
    <property type="entry name" value="Beta-prop_RSE1/DDB1/CPSF1_2nd"/>
</dbReference>
<evidence type="ECO:0000313" key="3">
    <source>
        <dbReference type="EMBL" id="TKA33998.1"/>
    </source>
</evidence>
<dbReference type="OrthoDB" id="20774at2759"/>
<dbReference type="InterPro" id="IPR050358">
    <property type="entry name" value="RSE1/DDB1/CFT1"/>
</dbReference>
<dbReference type="InterPro" id="IPR015943">
    <property type="entry name" value="WD40/YVTN_repeat-like_dom_sf"/>
</dbReference>
<feature type="domain" description="RSE1/DDB1/CPSF1 first beta-propeller" evidence="1">
    <location>
        <begin position="33"/>
        <end position="442"/>
    </location>
</feature>
<dbReference type="PANTHER" id="PTHR10644">
    <property type="entry name" value="DNA REPAIR/RNA PROCESSING CPSF FAMILY"/>
    <property type="match status" value="1"/>
</dbReference>
<evidence type="ECO:0000259" key="2">
    <source>
        <dbReference type="Pfam" id="PF23726"/>
    </source>
</evidence>
<sequence>MARRSMYSSHTNGDLETPKAVGILTRTVIRSPVIHWILHARLRHKRLNDAVLVGSDFVHVRQVGHQGHLEHVATKDDFDAQIRAATVFRIDPDPLDEEFIVKVEDRGALQTTSAVPPDLLVLTLSTHDIVFIYLKIRDDGTWHFESQTLPVPIFDRILFQPGEHVAVDPHYRALAVAANEQQVVIYAAKPRERIAQEIRDDDQNWCPIVAQRPLQVEGVIQHIDFLIPPDDDDDHIILLLVVVDRLKTKAIWIDWYTATDLRQAQVHPGEPLSSARTVSSLLIPLRNATFLIITGSEVRKYKNILTGSISGIALDRLVDDTNDDGNSPLEPLWASWCRPHRHRASSREKDHIYLVREDGLVLYIYVTVEGSISNIAAGHFSCHVGKVFASLGQTTGPDILVVAGEMSAGRVVSIGHWLSANGTRLDSLSWQETMRMELIQNIANWASSTDMLVSSLPQSHAKSVPSRDGVYVTSGRQPHGSITEMRYGLEARSWLREELNDLHVITAMWTVPMSSNGSLLIIMATPFSTRAFELQPTDRHLELSEHDETQALDLSHRTLVAGITSDGNIVQVTEQSIYETSSLVANFEDTIVRRCAPGDRILAAATDASRSCLVTAELKDGAFLLCGLQLPLVEVGHTTQDARRSMTLPSTPLAVALAPFGEKNLAAVTTADHGVLFVEISENDMVEHCRAMPPALQDLPSLCDHLVLLRRPATLDTLAVCGLRDGRLFAVMLSADAEGNIHCTDSHVVTLGQSNVRVVSMADRVSHACVMVGSDTCVLEWTGPTASSLTIDSLCYSDKFQPDLPQGAVVACSQVPASSYLADQAQRFVGSLAMVSSGQLIIAEVDSTRAAVPRQLTVSGTPNRLLYAEQQKCLVVASLQTAIRAFPTPSARAEERRQIWPTIDFIPSRRNMPSHSFDLQPGERVYALLEWSYKEDDKTYAYIVVGGSYRKHNGTQGGRVTFLQLSLASVALGTIRKFEAPVYALTLFDELTYVVCYGCHVSLYRFSPKERKWEELCRPFALASPGVYITVAAPLIYVSTSEDSLATLRLCPSVEDGGNDNPELTLVASSPQADRALCHVVVRTPEPSQEVRDHVVLVSTHDSTIVGLSSKPTTTTTNGHRPLADTLLFKAYLPRSLTRIHQSSIRPPWKPDPPKGVVVDNLIGIASDGTLVGIAQLDEDLWQRLFWLQRLCEWSELLSPHSWSTPTYSADETGYTGAERAVPIGISGGVGSGRRDEVMLRSPLNAAEDKHIDGDLLARLLRPGGAEALRKAVRGLAEREISAGTWTREHLEEELEAVAEVVGMLRVLLDRWM</sequence>
<gene>
    <name evidence="3" type="ORF">B0A54_14875</name>
</gene>
<evidence type="ECO:0000259" key="1">
    <source>
        <dbReference type="Pfam" id="PF10433"/>
    </source>
</evidence>
<comment type="caution">
    <text evidence="3">The sequence shown here is derived from an EMBL/GenBank/DDBJ whole genome shotgun (WGS) entry which is preliminary data.</text>
</comment>
<dbReference type="Pfam" id="PF10433">
    <property type="entry name" value="Beta-prop_RSE1_1st"/>
    <property type="match status" value="1"/>
</dbReference>
<accession>A0A4U0UEN5</accession>
<dbReference type="STRING" id="329885.A0A4U0UEN5"/>
<dbReference type="Pfam" id="PF23726">
    <property type="entry name" value="Beta-prop_RSE1_2nd"/>
    <property type="match status" value="1"/>
</dbReference>
<feature type="domain" description="RSE1/DDB1/CPSF1 second beta-propeller" evidence="2">
    <location>
        <begin position="501"/>
        <end position="779"/>
    </location>
</feature>
<dbReference type="Gene3D" id="2.130.10.10">
    <property type="entry name" value="YVTN repeat-like/Quinoprotein amine dehydrogenase"/>
    <property type="match status" value="1"/>
</dbReference>
<dbReference type="Proteomes" id="UP000310066">
    <property type="component" value="Unassembled WGS sequence"/>
</dbReference>